<dbReference type="InterPro" id="IPR036318">
    <property type="entry name" value="FAD-bd_PCMH-like_sf"/>
</dbReference>
<evidence type="ECO:0000313" key="5">
    <source>
        <dbReference type="EMBL" id="ETX05483.1"/>
    </source>
</evidence>
<dbReference type="SMART" id="SM01092">
    <property type="entry name" value="CO_deh_flav_C"/>
    <property type="match status" value="1"/>
</dbReference>
<protein>
    <recommendedName>
        <fullName evidence="4">FAD-binding PCMH-type domain-containing protein</fullName>
    </recommendedName>
</protein>
<dbReference type="InterPro" id="IPR016169">
    <property type="entry name" value="FAD-bd_PCMH_sub2"/>
</dbReference>
<dbReference type="InterPro" id="IPR036683">
    <property type="entry name" value="CO_DH_flav_C_dom_sf"/>
</dbReference>
<dbReference type="Pfam" id="PF00941">
    <property type="entry name" value="FAD_binding_5"/>
    <property type="match status" value="1"/>
</dbReference>
<name>W4M5N0_9BACT</name>
<proteinExistence type="predicted"/>
<dbReference type="GO" id="GO:0071949">
    <property type="term" value="F:FAD binding"/>
    <property type="evidence" value="ECO:0007669"/>
    <property type="project" value="InterPro"/>
</dbReference>
<keyword evidence="2" id="KW-0274">FAD</keyword>
<accession>W4M5N0</accession>
<dbReference type="PROSITE" id="PS51387">
    <property type="entry name" value="FAD_PCMH"/>
    <property type="match status" value="1"/>
</dbReference>
<evidence type="ECO:0000259" key="4">
    <source>
        <dbReference type="PROSITE" id="PS51387"/>
    </source>
</evidence>
<dbReference type="PANTHER" id="PTHR42659">
    <property type="entry name" value="XANTHINE DEHYDROGENASE SUBUNIT C-RELATED"/>
    <property type="match status" value="1"/>
</dbReference>
<sequence length="289" mass="31377">MLQPFRLEEPPSIGEASQLLARYGDSAKLYAGGTELLLVMKEGLLQYEHLINIKLIPELTRMAIQDGVLHIGAAITHRTLEQSPLVQRHFPTLAGVEANVANVRVREVGTLGGNLCFAEPHADPGTLLQVYDATVQLERHGSSRQLPVEELFVDSFEVDIEEDELLTSIQVPVLVPNTAVAYRKFGFLERPSVGVAVAVTATPEQLHTVKLAVGCVGPIPRRMREVEDLLSGKGIDDARGAMETAMQMAGQAADAVTDLHGSAEYKAYLVGVLLRQAFEEAYETALVTA</sequence>
<keyword evidence="3" id="KW-0560">Oxidoreductase</keyword>
<dbReference type="Gene3D" id="3.30.465.10">
    <property type="match status" value="1"/>
</dbReference>
<gene>
    <name evidence="5" type="ORF">ETSY2_22670</name>
</gene>
<keyword evidence="6" id="KW-1185">Reference proteome</keyword>
<evidence type="ECO:0000256" key="1">
    <source>
        <dbReference type="ARBA" id="ARBA00022630"/>
    </source>
</evidence>
<dbReference type="Pfam" id="PF03450">
    <property type="entry name" value="CO_deh_flav_C"/>
    <property type="match status" value="1"/>
</dbReference>
<evidence type="ECO:0000256" key="2">
    <source>
        <dbReference type="ARBA" id="ARBA00022827"/>
    </source>
</evidence>
<dbReference type="HOGENOM" id="CLU_058050_3_0_7"/>
<feature type="domain" description="FAD-binding PCMH-type" evidence="4">
    <location>
        <begin position="1"/>
        <end position="176"/>
    </location>
</feature>
<dbReference type="InterPro" id="IPR005107">
    <property type="entry name" value="CO_DH_flav_C"/>
</dbReference>
<dbReference type="SUPFAM" id="SSF56176">
    <property type="entry name" value="FAD-binding/transporter-associated domain-like"/>
    <property type="match status" value="1"/>
</dbReference>
<dbReference type="GO" id="GO:0016491">
    <property type="term" value="F:oxidoreductase activity"/>
    <property type="evidence" value="ECO:0007669"/>
    <property type="project" value="UniProtKB-KW"/>
</dbReference>
<keyword evidence="1" id="KW-0285">Flavoprotein</keyword>
<dbReference type="Proteomes" id="UP000019140">
    <property type="component" value="Unassembled WGS sequence"/>
</dbReference>
<evidence type="ECO:0000313" key="6">
    <source>
        <dbReference type="Proteomes" id="UP000019140"/>
    </source>
</evidence>
<dbReference type="SUPFAM" id="SSF55447">
    <property type="entry name" value="CO dehydrogenase flavoprotein C-terminal domain-like"/>
    <property type="match status" value="1"/>
</dbReference>
<comment type="caution">
    <text evidence="5">The sequence shown here is derived from an EMBL/GenBank/DDBJ whole genome shotgun (WGS) entry which is preliminary data.</text>
</comment>
<organism evidence="5 6">
    <name type="scientific">Candidatus Entotheonella gemina</name>
    <dbReference type="NCBI Taxonomy" id="1429439"/>
    <lineage>
        <taxon>Bacteria</taxon>
        <taxon>Pseudomonadati</taxon>
        <taxon>Nitrospinota/Tectimicrobiota group</taxon>
        <taxon>Candidatus Tectimicrobiota</taxon>
        <taxon>Candidatus Entotheonellia</taxon>
        <taxon>Candidatus Entotheonellales</taxon>
        <taxon>Candidatus Entotheonellaceae</taxon>
        <taxon>Candidatus Entotheonella</taxon>
    </lineage>
</organism>
<dbReference type="AlphaFoldDB" id="W4M5N0"/>
<dbReference type="InterPro" id="IPR016166">
    <property type="entry name" value="FAD-bd_PCMH"/>
</dbReference>
<dbReference type="InterPro" id="IPR051312">
    <property type="entry name" value="Diverse_Substr_Oxidored"/>
</dbReference>
<dbReference type="EMBL" id="AZHX01000945">
    <property type="protein sequence ID" value="ETX05483.1"/>
    <property type="molecule type" value="Genomic_DNA"/>
</dbReference>
<evidence type="ECO:0000256" key="3">
    <source>
        <dbReference type="ARBA" id="ARBA00023002"/>
    </source>
</evidence>
<dbReference type="Gene3D" id="3.30.43.10">
    <property type="entry name" value="Uridine Diphospho-n-acetylenolpyruvylglucosamine Reductase, domain 2"/>
    <property type="match status" value="1"/>
</dbReference>
<dbReference type="PANTHER" id="PTHR42659:SF2">
    <property type="entry name" value="XANTHINE DEHYDROGENASE SUBUNIT C-RELATED"/>
    <property type="match status" value="1"/>
</dbReference>
<dbReference type="InterPro" id="IPR016167">
    <property type="entry name" value="FAD-bd_PCMH_sub1"/>
</dbReference>
<reference evidence="5 6" key="1">
    <citation type="journal article" date="2014" name="Nature">
        <title>An environmental bacterial taxon with a large and distinct metabolic repertoire.</title>
        <authorList>
            <person name="Wilson M.C."/>
            <person name="Mori T."/>
            <person name="Ruckert C."/>
            <person name="Uria A.R."/>
            <person name="Helf M.J."/>
            <person name="Takada K."/>
            <person name="Gernert C."/>
            <person name="Steffens U.A."/>
            <person name="Heycke N."/>
            <person name="Schmitt S."/>
            <person name="Rinke C."/>
            <person name="Helfrich E.J."/>
            <person name="Brachmann A.O."/>
            <person name="Gurgui C."/>
            <person name="Wakimoto T."/>
            <person name="Kracht M."/>
            <person name="Crusemann M."/>
            <person name="Hentschel U."/>
            <person name="Abe I."/>
            <person name="Matsunaga S."/>
            <person name="Kalinowski J."/>
            <person name="Takeyama H."/>
            <person name="Piel J."/>
        </authorList>
    </citation>
    <scope>NUCLEOTIDE SEQUENCE [LARGE SCALE GENOMIC DNA]</scope>
    <source>
        <strain evidence="6">TSY2</strain>
    </source>
</reference>
<dbReference type="Gene3D" id="3.30.390.50">
    <property type="entry name" value="CO dehydrogenase flavoprotein, C-terminal domain"/>
    <property type="match status" value="1"/>
</dbReference>
<dbReference type="InterPro" id="IPR002346">
    <property type="entry name" value="Mopterin_DH_FAD-bd"/>
</dbReference>